<feature type="short sequence motif" description="Nudix box" evidence="14">
    <location>
        <begin position="262"/>
        <end position="284"/>
    </location>
</feature>
<evidence type="ECO:0000256" key="3">
    <source>
        <dbReference type="ARBA" id="ARBA00012453"/>
    </source>
</evidence>
<evidence type="ECO:0000256" key="6">
    <source>
        <dbReference type="ARBA" id="ARBA00022801"/>
    </source>
</evidence>
<dbReference type="EMBL" id="FXYG01000001">
    <property type="protein sequence ID" value="SMX33997.1"/>
    <property type="molecule type" value="Genomic_DNA"/>
</dbReference>
<dbReference type="EC" id="3.6.1.13" evidence="3"/>
<keyword evidence="6 16" id="KW-0378">Hydrolase</keyword>
<dbReference type="Gene3D" id="3.10.490.10">
    <property type="entry name" value="Gamma-glutamyl cyclotransferase-like"/>
    <property type="match status" value="1"/>
</dbReference>
<comment type="catalytic activity">
    <reaction evidence="12">
        <text>ADP-D-ribose + H2O = D-ribose 5-phosphate + AMP + 2 H(+)</text>
        <dbReference type="Rhea" id="RHEA:10412"/>
        <dbReference type="ChEBI" id="CHEBI:15377"/>
        <dbReference type="ChEBI" id="CHEBI:15378"/>
        <dbReference type="ChEBI" id="CHEBI:57967"/>
        <dbReference type="ChEBI" id="CHEBI:78346"/>
        <dbReference type="ChEBI" id="CHEBI:456215"/>
        <dbReference type="EC" id="3.6.1.13"/>
    </reaction>
</comment>
<dbReference type="OrthoDB" id="5292471at2"/>
<evidence type="ECO:0000256" key="2">
    <source>
        <dbReference type="ARBA" id="ARBA00007482"/>
    </source>
</evidence>
<dbReference type="Proteomes" id="UP000202485">
    <property type="component" value="Unassembled WGS sequence"/>
</dbReference>
<evidence type="ECO:0000256" key="9">
    <source>
        <dbReference type="ARBA" id="ARBA00030162"/>
    </source>
</evidence>
<evidence type="ECO:0000256" key="12">
    <source>
        <dbReference type="ARBA" id="ARBA00049546"/>
    </source>
</evidence>
<feature type="binding site" evidence="13">
    <location>
        <position position="281"/>
    </location>
    <ligand>
        <name>Mg(2+)</name>
        <dbReference type="ChEBI" id="CHEBI:18420"/>
        <label>1</label>
    </ligand>
</feature>
<evidence type="ECO:0000256" key="4">
    <source>
        <dbReference type="ARBA" id="ARBA00013297"/>
    </source>
</evidence>
<dbReference type="InterPro" id="IPR036568">
    <property type="entry name" value="GGCT-like_sf"/>
</dbReference>
<dbReference type="InterPro" id="IPR009288">
    <property type="entry name" value="AIG2-like_dom"/>
</dbReference>
<feature type="binding site" evidence="13">
    <location>
        <position position="277"/>
    </location>
    <ligand>
        <name>Mg(2+)</name>
        <dbReference type="ChEBI" id="CHEBI:18420"/>
        <label>1</label>
    </ligand>
</feature>
<dbReference type="InterPro" id="IPR013024">
    <property type="entry name" value="GGCT-like"/>
</dbReference>
<keyword evidence="5 13" id="KW-0479">Metal-binding</keyword>
<evidence type="ECO:0000313" key="16">
    <source>
        <dbReference type="EMBL" id="SMX33997.1"/>
    </source>
</evidence>
<name>A0A238JUX9_9RHOB</name>
<dbReference type="PANTHER" id="PTHR11839">
    <property type="entry name" value="UDP/ADP-SUGAR PYROPHOSPHATASE"/>
    <property type="match status" value="1"/>
</dbReference>
<comment type="cofactor">
    <cofactor evidence="1 13">
        <name>Mg(2+)</name>
        <dbReference type="ChEBI" id="CHEBI:18420"/>
    </cofactor>
</comment>
<dbReference type="GO" id="GO:0005829">
    <property type="term" value="C:cytosol"/>
    <property type="evidence" value="ECO:0007669"/>
    <property type="project" value="TreeGrafter"/>
</dbReference>
<sequence>MTNLFFYGTLRYLPLLELVLGRSGQDLAAEPAMLPDHAVHAVQDQAFPMILEAPGAAARGILVQNLTAQDIERLAFYEGGFDYDLHVKEVVLESGPSVSAQVFFPAPGLWTPADPWSLEQWVSEWGAMTLLAADEVMGYFGKVDASRIARSFPAIRTRAWAKLAAQQRRTGDGRSVRDDVIVHRHTRVYIDYFGMEEIELQHRRYDGSMGPVLNRNGLMQGAAVVVLPYDPLRDTVLLVEQFRTPVFLIDDPEPWMWEPVAGMIDPGETPEQAAHREAMEEAQVSFSRLEYAGGAYSSSGSSTEYIHLYVGIGDLTASINNGGLATEGEDIRSRILPYAEFMDMVDRHVFKDLPLLSLAHWLARNRDRLRG</sequence>
<evidence type="ECO:0000256" key="11">
    <source>
        <dbReference type="ARBA" id="ARBA00033056"/>
    </source>
</evidence>
<protein>
    <recommendedName>
        <fullName evidence="4">ADP-ribose pyrophosphatase</fullName>
        <ecNumber evidence="3">3.6.1.13</ecNumber>
    </recommendedName>
    <alternativeName>
        <fullName evidence="9">ADP-ribose diphosphatase</fullName>
    </alternativeName>
    <alternativeName>
        <fullName evidence="11">ADP-ribose phosphohydrolase</fullName>
    </alternativeName>
    <alternativeName>
        <fullName evidence="10">Adenosine diphosphoribose pyrophosphatase</fullName>
    </alternativeName>
</protein>
<evidence type="ECO:0000259" key="15">
    <source>
        <dbReference type="PROSITE" id="PS51462"/>
    </source>
</evidence>
<dbReference type="PROSITE" id="PS51462">
    <property type="entry name" value="NUDIX"/>
    <property type="match status" value="1"/>
</dbReference>
<dbReference type="GO" id="GO:0019693">
    <property type="term" value="P:ribose phosphate metabolic process"/>
    <property type="evidence" value="ECO:0007669"/>
    <property type="project" value="TreeGrafter"/>
</dbReference>
<dbReference type="GO" id="GO:0006753">
    <property type="term" value="P:nucleoside phosphate metabolic process"/>
    <property type="evidence" value="ECO:0007669"/>
    <property type="project" value="TreeGrafter"/>
</dbReference>
<dbReference type="InterPro" id="IPR015797">
    <property type="entry name" value="NUDIX_hydrolase-like_dom_sf"/>
</dbReference>
<dbReference type="InterPro" id="IPR000086">
    <property type="entry name" value="NUDIX_hydrolase_dom"/>
</dbReference>
<accession>A0A238JUX9</accession>
<dbReference type="RefSeq" id="WP_093961877.1">
    <property type="nucleotide sequence ID" value="NZ_FXYG01000001.1"/>
</dbReference>
<proteinExistence type="inferred from homology"/>
<evidence type="ECO:0000256" key="14">
    <source>
        <dbReference type="PIRSR" id="PIRSR604385-3"/>
    </source>
</evidence>
<dbReference type="Gene3D" id="3.90.79.10">
    <property type="entry name" value="Nucleoside Triphosphate Pyrophosphohydrolase"/>
    <property type="match status" value="1"/>
</dbReference>
<dbReference type="NCBIfam" id="TIGR00052">
    <property type="entry name" value="nudix-type nucleoside diphosphatase, YffH/AdpP family"/>
    <property type="match status" value="1"/>
</dbReference>
<evidence type="ECO:0000256" key="10">
    <source>
        <dbReference type="ARBA" id="ARBA00030308"/>
    </source>
</evidence>
<dbReference type="GO" id="GO:0046872">
    <property type="term" value="F:metal ion binding"/>
    <property type="evidence" value="ECO:0007669"/>
    <property type="project" value="UniProtKB-KW"/>
</dbReference>
<dbReference type="AlphaFoldDB" id="A0A238JUX9"/>
<dbReference type="SUPFAM" id="SSF110857">
    <property type="entry name" value="Gamma-glutamyl cyclotransferase-like"/>
    <property type="match status" value="1"/>
</dbReference>
<evidence type="ECO:0000256" key="8">
    <source>
        <dbReference type="ARBA" id="ARBA00025164"/>
    </source>
</evidence>
<evidence type="ECO:0000256" key="7">
    <source>
        <dbReference type="ARBA" id="ARBA00022842"/>
    </source>
</evidence>
<comment type="similarity">
    <text evidence="2">Belongs to the Nudix hydrolase family. NudF subfamily.</text>
</comment>
<feature type="domain" description="Nudix hydrolase" evidence="15">
    <location>
        <begin position="219"/>
        <end position="358"/>
    </location>
</feature>
<feature type="binding site" evidence="13">
    <location>
        <position position="329"/>
    </location>
    <ligand>
        <name>Mg(2+)</name>
        <dbReference type="ChEBI" id="CHEBI:18420"/>
        <label>1</label>
    </ligand>
</feature>
<dbReference type="GO" id="GO:0047631">
    <property type="term" value="F:ADP-ribose diphosphatase activity"/>
    <property type="evidence" value="ECO:0007669"/>
    <property type="project" value="UniProtKB-EC"/>
</dbReference>
<dbReference type="PANTHER" id="PTHR11839:SF5">
    <property type="entry name" value="ADP-RIBOSE PYROPHOSPHATASE"/>
    <property type="match status" value="1"/>
</dbReference>
<dbReference type="GO" id="GO:0019144">
    <property type="term" value="F:ADP-sugar diphosphatase activity"/>
    <property type="evidence" value="ECO:0007669"/>
    <property type="project" value="TreeGrafter"/>
</dbReference>
<feature type="binding site" evidence="13">
    <location>
        <position position="261"/>
    </location>
    <ligand>
        <name>Mg(2+)</name>
        <dbReference type="ChEBI" id="CHEBI:18420"/>
        <label>1</label>
    </ligand>
</feature>
<gene>
    <name evidence="16" type="primary">nudF</name>
    <name evidence="16" type="ORF">RUA8715_00282</name>
</gene>
<keyword evidence="7 13" id="KW-0460">Magnesium</keyword>
<dbReference type="InterPro" id="IPR004385">
    <property type="entry name" value="NDP_pyrophosphatase"/>
</dbReference>
<dbReference type="CDD" id="cd06661">
    <property type="entry name" value="GGCT_like"/>
    <property type="match status" value="1"/>
</dbReference>
<evidence type="ECO:0000256" key="5">
    <source>
        <dbReference type="ARBA" id="ARBA00022723"/>
    </source>
</evidence>
<evidence type="ECO:0000256" key="1">
    <source>
        <dbReference type="ARBA" id="ARBA00001946"/>
    </source>
</evidence>
<dbReference type="Pfam" id="PF00293">
    <property type="entry name" value="NUDIX"/>
    <property type="match status" value="1"/>
</dbReference>
<dbReference type="Pfam" id="PF06094">
    <property type="entry name" value="GGACT"/>
    <property type="match status" value="1"/>
</dbReference>
<evidence type="ECO:0000256" key="13">
    <source>
        <dbReference type="PIRSR" id="PIRSR604385-2"/>
    </source>
</evidence>
<reference evidence="17" key="1">
    <citation type="submission" date="2017-05" db="EMBL/GenBank/DDBJ databases">
        <authorList>
            <person name="Rodrigo-Torres L."/>
            <person name="Arahal R. D."/>
            <person name="Lucena T."/>
        </authorList>
    </citation>
    <scope>NUCLEOTIDE SEQUENCE [LARGE SCALE GENOMIC DNA]</scope>
    <source>
        <strain evidence="17">CECT 8715</strain>
    </source>
</reference>
<comment type="function">
    <text evidence="8">Acts on ADP-mannose and ADP-glucose as well as ADP-ribose. Prevents glycogen biosynthesis. The reaction catalyzed by this enzyme is a limiting step of the gluconeogenic process.</text>
</comment>
<keyword evidence="17" id="KW-1185">Reference proteome</keyword>
<organism evidence="16 17">
    <name type="scientific">Ruegeria arenilitoris</name>
    <dbReference type="NCBI Taxonomy" id="1173585"/>
    <lineage>
        <taxon>Bacteria</taxon>
        <taxon>Pseudomonadati</taxon>
        <taxon>Pseudomonadota</taxon>
        <taxon>Alphaproteobacteria</taxon>
        <taxon>Rhodobacterales</taxon>
        <taxon>Roseobacteraceae</taxon>
        <taxon>Ruegeria</taxon>
    </lineage>
</organism>
<evidence type="ECO:0000313" key="17">
    <source>
        <dbReference type="Proteomes" id="UP000202485"/>
    </source>
</evidence>
<dbReference type="SUPFAM" id="SSF55811">
    <property type="entry name" value="Nudix"/>
    <property type="match status" value="1"/>
</dbReference>